<dbReference type="EMBL" id="RSEJ01000001">
    <property type="protein sequence ID" value="NBI51353.1"/>
    <property type="molecule type" value="Genomic_DNA"/>
</dbReference>
<dbReference type="GO" id="GO:0003677">
    <property type="term" value="F:DNA binding"/>
    <property type="evidence" value="ECO:0007669"/>
    <property type="project" value="UniProtKB-KW"/>
</dbReference>
<reference evidence="5 6" key="1">
    <citation type="journal article" date="2017" name="Int. J. Syst. Evol. Microbiol.">
        <title>Photobacterium alginatilyticum sp. nov., a marine bacterium isolated from bottom seawater.</title>
        <authorList>
            <person name="Wang X."/>
            <person name="Wang Y."/>
            <person name="Yang X."/>
            <person name="Sun H."/>
            <person name="Li B."/>
            <person name="Zhang X.H."/>
        </authorList>
    </citation>
    <scope>NUCLEOTIDE SEQUENCE [LARGE SCALE GENOMIC DNA]</scope>
    <source>
        <strain evidence="5 6">P03D4</strain>
    </source>
</reference>
<accession>A0ABW9YCA9</accession>
<dbReference type="InterPro" id="IPR016032">
    <property type="entry name" value="Sig_transdc_resp-reg_C-effctor"/>
</dbReference>
<keyword evidence="1 5" id="KW-0238">DNA-binding</keyword>
<keyword evidence="6" id="KW-1185">Reference proteome</keyword>
<dbReference type="PROSITE" id="PS50110">
    <property type="entry name" value="RESPONSE_REGULATORY"/>
    <property type="match status" value="1"/>
</dbReference>
<dbReference type="CDD" id="cd06170">
    <property type="entry name" value="LuxR_C_like"/>
    <property type="match status" value="1"/>
</dbReference>
<gene>
    <name evidence="5" type="ORF">EIZ48_02040</name>
</gene>
<feature type="modified residue" description="4-aspartylphosphate" evidence="2">
    <location>
        <position position="53"/>
    </location>
</feature>
<dbReference type="InterPro" id="IPR001789">
    <property type="entry name" value="Sig_transdc_resp-reg_receiver"/>
</dbReference>
<keyword evidence="2" id="KW-0597">Phosphoprotein</keyword>
<dbReference type="InterPro" id="IPR039420">
    <property type="entry name" value="WalR-like"/>
</dbReference>
<dbReference type="RefSeq" id="WP_160648448.1">
    <property type="nucleotide sequence ID" value="NZ_RSEJ01000001.1"/>
</dbReference>
<dbReference type="InterPro" id="IPR036388">
    <property type="entry name" value="WH-like_DNA-bd_sf"/>
</dbReference>
<dbReference type="Gene3D" id="3.40.50.2300">
    <property type="match status" value="1"/>
</dbReference>
<dbReference type="Pfam" id="PF00196">
    <property type="entry name" value="GerE"/>
    <property type="match status" value="1"/>
</dbReference>
<name>A0ABW9YCA9_9GAMM</name>
<dbReference type="InterPro" id="IPR000792">
    <property type="entry name" value="Tscrpt_reg_LuxR_C"/>
</dbReference>
<dbReference type="Pfam" id="PF00072">
    <property type="entry name" value="Response_reg"/>
    <property type="match status" value="1"/>
</dbReference>
<evidence type="ECO:0000259" key="4">
    <source>
        <dbReference type="PROSITE" id="PS50110"/>
    </source>
</evidence>
<dbReference type="InterPro" id="IPR011006">
    <property type="entry name" value="CheY-like_superfamily"/>
</dbReference>
<evidence type="ECO:0000259" key="3">
    <source>
        <dbReference type="PROSITE" id="PS50043"/>
    </source>
</evidence>
<dbReference type="PROSITE" id="PS50043">
    <property type="entry name" value="HTH_LUXR_2"/>
    <property type="match status" value="1"/>
</dbReference>
<evidence type="ECO:0000313" key="6">
    <source>
        <dbReference type="Proteomes" id="UP000738517"/>
    </source>
</evidence>
<dbReference type="Gene3D" id="1.10.10.10">
    <property type="entry name" value="Winged helix-like DNA-binding domain superfamily/Winged helix DNA-binding domain"/>
    <property type="match status" value="1"/>
</dbReference>
<dbReference type="SUPFAM" id="SSF52172">
    <property type="entry name" value="CheY-like"/>
    <property type="match status" value="1"/>
</dbReference>
<feature type="domain" description="HTH luxR-type" evidence="3">
    <location>
        <begin position="134"/>
        <end position="199"/>
    </location>
</feature>
<dbReference type="PANTHER" id="PTHR43214">
    <property type="entry name" value="TWO-COMPONENT RESPONSE REGULATOR"/>
    <property type="match status" value="1"/>
</dbReference>
<feature type="domain" description="Response regulatory" evidence="4">
    <location>
        <begin position="4"/>
        <end position="118"/>
    </location>
</feature>
<sequence length="203" mass="22249">MSCPVYLVDDDIAIIDSVSWLLEGEGLDVFTFSDAESFLSQVDTANPGVVLLDINMPGIDGLELQKTLCEHQTCLVIVFLTGHANVEITKLAFKRGANDLLQKPVNGEELCNAVTQAQDLALNLSMSRQSNDDLKAKVATLTEREKDLVPLIIQGKTNKVIADELCIALRTAEIHRHNLFKKMGVSSGIQLAFEGQRILELLS</sequence>
<dbReference type="PANTHER" id="PTHR43214:SF44">
    <property type="entry name" value="TWO-COMPONENT RESPONSE REGULATOR"/>
    <property type="match status" value="1"/>
</dbReference>
<evidence type="ECO:0000256" key="2">
    <source>
        <dbReference type="PROSITE-ProRule" id="PRU00169"/>
    </source>
</evidence>
<dbReference type="SUPFAM" id="SSF46894">
    <property type="entry name" value="C-terminal effector domain of the bipartite response regulators"/>
    <property type="match status" value="1"/>
</dbReference>
<dbReference type="PRINTS" id="PR00038">
    <property type="entry name" value="HTHLUXR"/>
</dbReference>
<comment type="caution">
    <text evidence="5">The sequence shown here is derived from an EMBL/GenBank/DDBJ whole genome shotgun (WGS) entry which is preliminary data.</text>
</comment>
<protein>
    <submittedName>
        <fullName evidence="5">DNA-binding response regulator</fullName>
    </submittedName>
</protein>
<proteinExistence type="predicted"/>
<dbReference type="Proteomes" id="UP000738517">
    <property type="component" value="Unassembled WGS sequence"/>
</dbReference>
<dbReference type="SMART" id="SM00421">
    <property type="entry name" value="HTH_LUXR"/>
    <property type="match status" value="1"/>
</dbReference>
<dbReference type="SMART" id="SM00448">
    <property type="entry name" value="REC"/>
    <property type="match status" value="1"/>
</dbReference>
<organism evidence="5 6">
    <name type="scientific">Photobacterium alginatilyticum</name>
    <dbReference type="NCBI Taxonomy" id="1775171"/>
    <lineage>
        <taxon>Bacteria</taxon>
        <taxon>Pseudomonadati</taxon>
        <taxon>Pseudomonadota</taxon>
        <taxon>Gammaproteobacteria</taxon>
        <taxon>Vibrionales</taxon>
        <taxon>Vibrionaceae</taxon>
        <taxon>Photobacterium</taxon>
    </lineage>
</organism>
<evidence type="ECO:0000256" key="1">
    <source>
        <dbReference type="ARBA" id="ARBA00023125"/>
    </source>
</evidence>
<evidence type="ECO:0000313" key="5">
    <source>
        <dbReference type="EMBL" id="NBI51353.1"/>
    </source>
</evidence>